<keyword evidence="2 5" id="KW-0717">Septation</keyword>
<dbReference type="EMBL" id="CP110232">
    <property type="protein sequence ID" value="WEG73863.1"/>
    <property type="molecule type" value="Genomic_DNA"/>
</dbReference>
<evidence type="ECO:0000256" key="4">
    <source>
        <dbReference type="ARBA" id="ARBA00044936"/>
    </source>
</evidence>
<evidence type="ECO:0000256" key="5">
    <source>
        <dbReference type="HAMAP-Rule" id="MF_01197"/>
    </source>
</evidence>
<dbReference type="GO" id="GO:0005737">
    <property type="term" value="C:cytoplasm"/>
    <property type="evidence" value="ECO:0007669"/>
    <property type="project" value="UniProtKB-SubCell"/>
</dbReference>
<comment type="similarity">
    <text evidence="5">Belongs to the SepF family.</text>
</comment>
<dbReference type="GO" id="GO:0000917">
    <property type="term" value="P:division septum assembly"/>
    <property type="evidence" value="ECO:0007669"/>
    <property type="project" value="UniProtKB-KW"/>
</dbReference>
<comment type="subunit">
    <text evidence="5">Homodimer. Interacts with FtsZ.</text>
</comment>
<comment type="function">
    <text evidence="4 5">Cell division protein that is part of the divisome complex and is recruited early to the Z-ring. Probably stimulates Z-ring formation, perhaps through the cross-linking of FtsZ protofilaments. Its function overlaps with FtsA.</text>
</comment>
<dbReference type="Gene3D" id="3.30.110.150">
    <property type="entry name" value="SepF-like protein"/>
    <property type="match status" value="1"/>
</dbReference>
<dbReference type="HAMAP" id="MF_01197">
    <property type="entry name" value="SepF"/>
    <property type="match status" value="1"/>
</dbReference>
<evidence type="ECO:0000313" key="8">
    <source>
        <dbReference type="Proteomes" id="UP001179647"/>
    </source>
</evidence>
<protein>
    <recommendedName>
        <fullName evidence="5">Cell division protein SepF</fullName>
    </recommendedName>
</protein>
<dbReference type="InterPro" id="IPR007561">
    <property type="entry name" value="Cell_div_SepF/SepF-rel"/>
</dbReference>
<name>A0AAF0CVP6_9ENTE</name>
<dbReference type="Pfam" id="PF04472">
    <property type="entry name" value="SepF"/>
    <property type="match status" value="1"/>
</dbReference>
<keyword evidence="5" id="KW-0963">Cytoplasm</keyword>
<evidence type="ECO:0000256" key="3">
    <source>
        <dbReference type="ARBA" id="ARBA00023306"/>
    </source>
</evidence>
<keyword evidence="3 5" id="KW-0131">Cell cycle</keyword>
<keyword evidence="1 5" id="KW-0132">Cell division</keyword>
<feature type="region of interest" description="Disordered" evidence="6">
    <location>
        <begin position="15"/>
        <end position="92"/>
    </location>
</feature>
<organism evidence="7 8">
    <name type="scientific">Vagococcus intermedius</name>
    <dbReference type="NCBI Taxonomy" id="2991418"/>
    <lineage>
        <taxon>Bacteria</taxon>
        <taxon>Bacillati</taxon>
        <taxon>Bacillota</taxon>
        <taxon>Bacilli</taxon>
        <taxon>Lactobacillales</taxon>
        <taxon>Enterococcaceae</taxon>
        <taxon>Vagococcus</taxon>
    </lineage>
</organism>
<accession>A0AAF0CVP6</accession>
<dbReference type="AlphaFoldDB" id="A0AAF0CVP6"/>
<dbReference type="InterPro" id="IPR023052">
    <property type="entry name" value="Cell_div_SepF"/>
</dbReference>
<dbReference type="PANTHER" id="PTHR35798:SF1">
    <property type="entry name" value="CELL DIVISION PROTEIN SEPF"/>
    <property type="match status" value="1"/>
</dbReference>
<comment type="subcellular location">
    <subcellularLocation>
        <location evidence="5">Cytoplasm</location>
    </subcellularLocation>
    <text evidence="5">Localizes to the division site, in a FtsZ-dependent manner.</text>
</comment>
<keyword evidence="8" id="KW-1185">Reference proteome</keyword>
<dbReference type="KEGG" id="vie:OL234_02825"/>
<dbReference type="InterPro" id="IPR038594">
    <property type="entry name" value="SepF-like_sf"/>
</dbReference>
<evidence type="ECO:0000313" key="7">
    <source>
        <dbReference type="EMBL" id="WEG73863.1"/>
    </source>
</evidence>
<dbReference type="PANTHER" id="PTHR35798">
    <property type="entry name" value="CELL DIVISION PROTEIN SEPF"/>
    <property type="match status" value="1"/>
</dbReference>
<dbReference type="GO" id="GO:0043093">
    <property type="term" value="P:FtsZ-dependent cytokinesis"/>
    <property type="evidence" value="ECO:0007669"/>
    <property type="project" value="UniProtKB-UniRule"/>
</dbReference>
<sequence>MNMLIATEKIQKFFGLNESDDFEPAGKPVQKVQENQPVSSSQKQQKVESEYSTNDNQPSQRMTQAKSPKKIFQKAATAAQPKTQAATATREKNIRLENETRENTRIPEKIVTLGQNERVPNQKQPGDSGMQKISIVEPRTYTESKNIAQSLFREEAVIINFHLVEEEQARRIIDFLTGIVYAIDGDIQRISGELFICTPKNMEIDSATAQSLLKTQFRDY</sequence>
<evidence type="ECO:0000256" key="2">
    <source>
        <dbReference type="ARBA" id="ARBA00023210"/>
    </source>
</evidence>
<evidence type="ECO:0000256" key="1">
    <source>
        <dbReference type="ARBA" id="ARBA00022618"/>
    </source>
</evidence>
<feature type="compositionally biased region" description="Low complexity" evidence="6">
    <location>
        <begin position="73"/>
        <end position="88"/>
    </location>
</feature>
<dbReference type="Proteomes" id="UP001179647">
    <property type="component" value="Chromosome"/>
</dbReference>
<proteinExistence type="inferred from homology"/>
<dbReference type="RefSeq" id="WP_275469663.1">
    <property type="nucleotide sequence ID" value="NZ_CP110232.1"/>
</dbReference>
<feature type="compositionally biased region" description="Polar residues" evidence="6">
    <location>
        <begin position="51"/>
        <end position="66"/>
    </location>
</feature>
<reference evidence="7" key="1">
    <citation type="submission" date="2022-10" db="EMBL/GenBank/DDBJ databases">
        <title>Vagococcus sp. isolated from poultry meat.</title>
        <authorList>
            <person name="Johansson P."/>
            <person name="Bjorkroth J."/>
        </authorList>
    </citation>
    <scope>NUCLEOTIDE SEQUENCE</scope>
    <source>
        <strain evidence="7">STAA11</strain>
    </source>
</reference>
<gene>
    <name evidence="5" type="primary">sepF</name>
    <name evidence="7" type="ORF">OL234_02825</name>
</gene>
<evidence type="ECO:0000256" key="6">
    <source>
        <dbReference type="SAM" id="MobiDB-lite"/>
    </source>
</evidence>